<dbReference type="InterPro" id="IPR017972">
    <property type="entry name" value="Cyt_P450_CS"/>
</dbReference>
<keyword evidence="4 8" id="KW-0479">Metal-binding</keyword>
<dbReference type="AlphaFoldDB" id="A0A1A2WCD7"/>
<dbReference type="Proteomes" id="UP000092207">
    <property type="component" value="Unassembled WGS sequence"/>
</dbReference>
<name>A0A1A2WCD7_MYCSC</name>
<dbReference type="GO" id="GO:0005506">
    <property type="term" value="F:iron ion binding"/>
    <property type="evidence" value="ECO:0007669"/>
    <property type="project" value="InterPro"/>
</dbReference>
<dbReference type="PROSITE" id="PS00086">
    <property type="entry name" value="CYTOCHROME_P450"/>
    <property type="match status" value="1"/>
</dbReference>
<gene>
    <name evidence="9" type="ORF">A5679_07015</name>
</gene>
<comment type="cofactor">
    <cofactor evidence="1">
        <name>heme</name>
        <dbReference type="ChEBI" id="CHEBI:30413"/>
    </cofactor>
</comment>
<dbReference type="InterPro" id="IPR036396">
    <property type="entry name" value="Cyt_P450_sf"/>
</dbReference>
<sequence length="383" mass="42605">MYDRMRATAPVHRIADSDFYAVCGWDAVIEAVSRVEDFSSNLTATMIFREDRSIAALPMMEAGSPSHALATADDPAHALHRKILLPHLSARRVRIIEEFAAETAERLWEENLRHGRIEWMSAVANRLPMMVVAKLLGLPHADVDKLIRLGYATTTLLDGIVTEAQLAEAGAAAFELAEYVMEHFEKADTVDKSGLIPDMAARYASGEVDQAVAMSIMLTLFSAAGESTASLLGSAAWILADRPEVQQRIRESPELLGSFIEEVLRYEPPFRGHYRHVWRDTTLGGVEVPGNAHLILLWGAANRDPEHFESPDEFRLDRSNAKGHVTFGKGVHFCVGAALARLEAQIVFKMLLDRTTWIDACEVGDWLPSILVRRRKRLDLAAR</sequence>
<keyword evidence="6 8" id="KW-0408">Iron</keyword>
<protein>
    <submittedName>
        <fullName evidence="9">Cytochrome</fullName>
    </submittedName>
</protein>
<keyword evidence="7 8" id="KW-0503">Monooxygenase</keyword>
<comment type="caution">
    <text evidence="9">The sequence shown here is derived from an EMBL/GenBank/DDBJ whole genome shotgun (WGS) entry which is preliminary data.</text>
</comment>
<evidence type="ECO:0000313" key="10">
    <source>
        <dbReference type="Proteomes" id="UP000092207"/>
    </source>
</evidence>
<evidence type="ECO:0000256" key="4">
    <source>
        <dbReference type="ARBA" id="ARBA00022723"/>
    </source>
</evidence>
<evidence type="ECO:0000256" key="5">
    <source>
        <dbReference type="ARBA" id="ARBA00023002"/>
    </source>
</evidence>
<dbReference type="RefSeq" id="WP_067300849.1">
    <property type="nucleotide sequence ID" value="NZ_LZJY01000015.1"/>
</dbReference>
<dbReference type="GO" id="GO:0020037">
    <property type="term" value="F:heme binding"/>
    <property type="evidence" value="ECO:0007669"/>
    <property type="project" value="InterPro"/>
</dbReference>
<organism evidence="9 10">
    <name type="scientific">Mycobacterium scrofulaceum</name>
    <dbReference type="NCBI Taxonomy" id="1783"/>
    <lineage>
        <taxon>Bacteria</taxon>
        <taxon>Bacillati</taxon>
        <taxon>Actinomycetota</taxon>
        <taxon>Actinomycetes</taxon>
        <taxon>Mycobacteriales</taxon>
        <taxon>Mycobacteriaceae</taxon>
        <taxon>Mycobacterium</taxon>
    </lineage>
</organism>
<evidence type="ECO:0000256" key="7">
    <source>
        <dbReference type="ARBA" id="ARBA00023033"/>
    </source>
</evidence>
<evidence type="ECO:0000256" key="3">
    <source>
        <dbReference type="ARBA" id="ARBA00022617"/>
    </source>
</evidence>
<dbReference type="GO" id="GO:0036199">
    <property type="term" value="F:cholest-4-en-3-one 26-monooxygenase activity"/>
    <property type="evidence" value="ECO:0007669"/>
    <property type="project" value="TreeGrafter"/>
</dbReference>
<dbReference type="PANTHER" id="PTHR46696">
    <property type="entry name" value="P450, PUTATIVE (EUROFUNG)-RELATED"/>
    <property type="match status" value="1"/>
</dbReference>
<evidence type="ECO:0000256" key="6">
    <source>
        <dbReference type="ARBA" id="ARBA00023004"/>
    </source>
</evidence>
<feature type="non-terminal residue" evidence="9">
    <location>
        <position position="1"/>
    </location>
</feature>
<dbReference type="GO" id="GO:0008395">
    <property type="term" value="F:steroid hydroxylase activity"/>
    <property type="evidence" value="ECO:0007669"/>
    <property type="project" value="TreeGrafter"/>
</dbReference>
<dbReference type="Pfam" id="PF00067">
    <property type="entry name" value="p450"/>
    <property type="match status" value="1"/>
</dbReference>
<dbReference type="PANTHER" id="PTHR46696:SF4">
    <property type="entry name" value="BIOTIN BIOSYNTHESIS CYTOCHROME P450"/>
    <property type="match status" value="1"/>
</dbReference>
<dbReference type="Gene3D" id="1.10.630.10">
    <property type="entry name" value="Cytochrome P450"/>
    <property type="match status" value="1"/>
</dbReference>
<evidence type="ECO:0000256" key="8">
    <source>
        <dbReference type="RuleBase" id="RU000461"/>
    </source>
</evidence>
<dbReference type="EMBL" id="LZJY01000015">
    <property type="protein sequence ID" value="OBI10452.1"/>
    <property type="molecule type" value="Genomic_DNA"/>
</dbReference>
<comment type="similarity">
    <text evidence="2 8">Belongs to the cytochrome P450 family.</text>
</comment>
<proteinExistence type="inferred from homology"/>
<dbReference type="InterPro" id="IPR002397">
    <property type="entry name" value="Cyt_P450_B"/>
</dbReference>
<dbReference type="SUPFAM" id="SSF48264">
    <property type="entry name" value="Cytochrome P450"/>
    <property type="match status" value="1"/>
</dbReference>
<keyword evidence="3 8" id="KW-0349">Heme</keyword>
<reference evidence="9 10" key="1">
    <citation type="submission" date="2016-06" db="EMBL/GenBank/DDBJ databases">
        <authorList>
            <person name="Kjaerup R.B."/>
            <person name="Dalgaard T.S."/>
            <person name="Juul-Madsen H.R."/>
        </authorList>
    </citation>
    <scope>NUCLEOTIDE SEQUENCE [LARGE SCALE GENOMIC DNA]</scope>
    <source>
        <strain evidence="9 10">E2838</strain>
    </source>
</reference>
<evidence type="ECO:0000256" key="2">
    <source>
        <dbReference type="ARBA" id="ARBA00010617"/>
    </source>
</evidence>
<dbReference type="GO" id="GO:0006707">
    <property type="term" value="P:cholesterol catabolic process"/>
    <property type="evidence" value="ECO:0007669"/>
    <property type="project" value="TreeGrafter"/>
</dbReference>
<evidence type="ECO:0000256" key="1">
    <source>
        <dbReference type="ARBA" id="ARBA00001971"/>
    </source>
</evidence>
<dbReference type="PRINTS" id="PR00359">
    <property type="entry name" value="BP450"/>
</dbReference>
<evidence type="ECO:0000313" key="9">
    <source>
        <dbReference type="EMBL" id="OBI10452.1"/>
    </source>
</evidence>
<dbReference type="InterPro" id="IPR001128">
    <property type="entry name" value="Cyt_P450"/>
</dbReference>
<accession>A0A1A2WCD7</accession>
<keyword evidence="5 8" id="KW-0560">Oxidoreductase</keyword>